<protein>
    <submittedName>
        <fullName evidence="1">Uncharacterized protein</fullName>
    </submittedName>
</protein>
<organism evidence="1 2">
    <name type="scientific">Rhizophagus clarus</name>
    <dbReference type="NCBI Taxonomy" id="94130"/>
    <lineage>
        <taxon>Eukaryota</taxon>
        <taxon>Fungi</taxon>
        <taxon>Fungi incertae sedis</taxon>
        <taxon>Mucoromycota</taxon>
        <taxon>Glomeromycotina</taxon>
        <taxon>Glomeromycetes</taxon>
        <taxon>Glomerales</taxon>
        <taxon>Glomeraceae</taxon>
        <taxon>Rhizophagus</taxon>
    </lineage>
</organism>
<proteinExistence type="predicted"/>
<dbReference type="AlphaFoldDB" id="A0A8H3KQE0"/>
<evidence type="ECO:0000313" key="1">
    <source>
        <dbReference type="EMBL" id="GES73917.1"/>
    </source>
</evidence>
<dbReference type="EMBL" id="BLAL01000011">
    <property type="protein sequence ID" value="GES73917.1"/>
    <property type="molecule type" value="Genomic_DNA"/>
</dbReference>
<accession>A0A8H3KQE0</accession>
<evidence type="ECO:0000313" key="2">
    <source>
        <dbReference type="Proteomes" id="UP000615446"/>
    </source>
</evidence>
<reference evidence="1" key="1">
    <citation type="submission" date="2019-10" db="EMBL/GenBank/DDBJ databases">
        <title>Conservation and host-specific expression of non-tandemly repeated heterogenous ribosome RNA gene in arbuscular mycorrhizal fungi.</title>
        <authorList>
            <person name="Maeda T."/>
            <person name="Kobayashi Y."/>
            <person name="Nakagawa T."/>
            <person name="Ezawa T."/>
            <person name="Yamaguchi K."/>
            <person name="Bino T."/>
            <person name="Nishimoto Y."/>
            <person name="Shigenobu S."/>
            <person name="Kawaguchi M."/>
        </authorList>
    </citation>
    <scope>NUCLEOTIDE SEQUENCE</scope>
    <source>
        <strain evidence="1">HR1</strain>
    </source>
</reference>
<comment type="caution">
    <text evidence="1">The sequence shown here is derived from an EMBL/GenBank/DDBJ whole genome shotgun (WGS) entry which is preliminary data.</text>
</comment>
<sequence length="139" mass="16744">MKQMEKVQVKVENCSTYITARLTNDTRTLRDLIFYDILSKCKDKEIIKALKNLDHEEKVRKHFQRKSIQEINDYKDRMAGNEYFMRLCDNRIQDNVISYYEIENNLNQTIETLNKTVNDRLCLMEQIEKCIELKPKKQC</sequence>
<gene>
    <name evidence="1" type="ORF">RCL2_000142300</name>
</gene>
<name>A0A8H3KQE0_9GLOM</name>
<dbReference type="Proteomes" id="UP000615446">
    <property type="component" value="Unassembled WGS sequence"/>
</dbReference>